<proteinExistence type="predicted"/>
<sequence length="667" mass="70639">MLAYLLAPVLVGGRASATALYSDYILAPASRVILPPAIHQVNGTVSNAQSLIGAANGSATLKGSSTITFDYEKNIGGIVGVTVGSVSSPDEVIGITFTESSLWINGAASDATADAGLDTPLWLHVGAGPGTYTVGREFDRGAFRYLSVVSNSTGAVEIQSIAVNFTAAPGRDLQSYVGYFHSNDELVNRIWYAGAYTTQLCSIDPQHGDSLIWLGIINSTEVIELPETITWYNNYTITNGTSALVDGAKRDRLVWPGDLVVTAPSVFVSTNDLDPIRNGLDSLLVLQNASGALPYAGTPFQESRPTFSFTYHLHGLIDIALYYQYTNDLAYLQSIWPNYTLGLEYSISHIDETGLMNVTSSADWLRVGMGSHNIEANSILYYTLLQGAELATVLNATALATNWTSIAATVKTAANSLLWDNSTSLFHDNETTTLSPQDGNVWAVFSNITLSAAQNTAITAALRSRWGTYGAPAPEAGTSPATISPFIGYFELLAHYIAGNATAALELLRTEWGFMLDDPRMTNSTFIEGYGADGSLHYAPYTNDARVSHAHGWSTGPTSVLTFYTAGLRMTAAGGKEWLVAPQLGGLQTVEAGYMAPSGLFSVQASAEDAESGVVSALSFTTPQDTVGAVSLPGTRGSLRSEEGVMVELVDGDAVGLAGGNWTLVVG</sequence>
<keyword evidence="1" id="KW-0732">Signal</keyword>
<dbReference type="PANTHER" id="PTHR34987:SF6">
    <property type="entry name" value="ALPHA-L-RHAMNOSIDASE SIX-HAIRPIN GLYCOSIDASE DOMAIN-CONTAINING PROTEIN"/>
    <property type="match status" value="1"/>
</dbReference>
<evidence type="ECO:0000313" key="5">
    <source>
        <dbReference type="Proteomes" id="UP000241462"/>
    </source>
</evidence>
<keyword evidence="5" id="KW-1185">Reference proteome</keyword>
<protein>
    <submittedName>
        <fullName evidence="4">Six-hairpin glycosidase-like protein</fullName>
    </submittedName>
</protein>
<evidence type="ECO:0000256" key="1">
    <source>
        <dbReference type="SAM" id="SignalP"/>
    </source>
</evidence>
<dbReference type="InterPro" id="IPR035396">
    <property type="entry name" value="Bac_rhamnosid6H"/>
</dbReference>
<dbReference type="Gene3D" id="1.50.10.10">
    <property type="match status" value="1"/>
</dbReference>
<dbReference type="SUPFAM" id="SSF48208">
    <property type="entry name" value="Six-hairpin glycosidases"/>
    <property type="match status" value="1"/>
</dbReference>
<feature type="domain" description="Alpha-L-rhamnosidase six-hairpin glycosidase" evidence="2">
    <location>
        <begin position="239"/>
        <end position="431"/>
    </location>
</feature>
<keyword evidence="4" id="KW-0326">Glycosidase</keyword>
<dbReference type="InterPro" id="IPR035398">
    <property type="entry name" value="Bac_rhamnosid_C"/>
</dbReference>
<organism evidence="4 5">
    <name type="scientific">Coniella lustricola</name>
    <dbReference type="NCBI Taxonomy" id="2025994"/>
    <lineage>
        <taxon>Eukaryota</taxon>
        <taxon>Fungi</taxon>
        <taxon>Dikarya</taxon>
        <taxon>Ascomycota</taxon>
        <taxon>Pezizomycotina</taxon>
        <taxon>Sordariomycetes</taxon>
        <taxon>Sordariomycetidae</taxon>
        <taxon>Diaporthales</taxon>
        <taxon>Schizoparmaceae</taxon>
        <taxon>Coniella</taxon>
    </lineage>
</organism>
<dbReference type="Pfam" id="PF17390">
    <property type="entry name" value="Bac_rhamnosid_C"/>
    <property type="match status" value="1"/>
</dbReference>
<name>A0A2T2ZUG2_9PEZI</name>
<gene>
    <name evidence="4" type="ORF">BD289DRAFT_378155</name>
</gene>
<dbReference type="InParanoid" id="A0A2T2ZUG2"/>
<evidence type="ECO:0000313" key="4">
    <source>
        <dbReference type="EMBL" id="PSR77048.1"/>
    </source>
</evidence>
<dbReference type="GO" id="GO:0016798">
    <property type="term" value="F:hydrolase activity, acting on glycosyl bonds"/>
    <property type="evidence" value="ECO:0007669"/>
    <property type="project" value="UniProtKB-KW"/>
</dbReference>
<dbReference type="Proteomes" id="UP000241462">
    <property type="component" value="Unassembled WGS sequence"/>
</dbReference>
<feature type="signal peptide" evidence="1">
    <location>
        <begin position="1"/>
        <end position="17"/>
    </location>
</feature>
<evidence type="ECO:0000259" key="3">
    <source>
        <dbReference type="Pfam" id="PF17390"/>
    </source>
</evidence>
<feature type="domain" description="Alpha-L-rhamnosidase C-terminal" evidence="3">
    <location>
        <begin position="567"/>
        <end position="644"/>
    </location>
</feature>
<dbReference type="Gene3D" id="2.60.420.10">
    <property type="entry name" value="Maltose phosphorylase, domain 3"/>
    <property type="match status" value="1"/>
</dbReference>
<dbReference type="PANTHER" id="PTHR34987">
    <property type="entry name" value="C, PUTATIVE (AFU_ORTHOLOGUE AFUA_3G02880)-RELATED"/>
    <property type="match status" value="1"/>
</dbReference>
<accession>A0A2T2ZUG2</accession>
<dbReference type="EMBL" id="KZ678676">
    <property type="protein sequence ID" value="PSR77048.1"/>
    <property type="molecule type" value="Genomic_DNA"/>
</dbReference>
<dbReference type="AlphaFoldDB" id="A0A2T2ZUG2"/>
<reference evidence="4 5" key="1">
    <citation type="journal article" date="2018" name="Mycol. Prog.">
        <title>Coniella lustricola, a new species from submerged detritus.</title>
        <authorList>
            <person name="Raudabaugh D.B."/>
            <person name="Iturriaga T."/>
            <person name="Carver A."/>
            <person name="Mondo S."/>
            <person name="Pangilinan J."/>
            <person name="Lipzen A."/>
            <person name="He G."/>
            <person name="Amirebrahimi M."/>
            <person name="Grigoriev I.V."/>
            <person name="Miller A.N."/>
        </authorList>
    </citation>
    <scope>NUCLEOTIDE SEQUENCE [LARGE SCALE GENOMIC DNA]</scope>
    <source>
        <strain evidence="4 5">B22-T-1</strain>
    </source>
</reference>
<dbReference type="Pfam" id="PF17389">
    <property type="entry name" value="Bac_rhamnosid6H"/>
    <property type="match status" value="1"/>
</dbReference>
<dbReference type="OrthoDB" id="10036721at2759"/>
<dbReference type="InterPro" id="IPR008928">
    <property type="entry name" value="6-hairpin_glycosidase_sf"/>
</dbReference>
<dbReference type="GO" id="GO:0005975">
    <property type="term" value="P:carbohydrate metabolic process"/>
    <property type="evidence" value="ECO:0007669"/>
    <property type="project" value="InterPro"/>
</dbReference>
<feature type="chain" id="PRO_5015629915" evidence="1">
    <location>
        <begin position="18"/>
        <end position="667"/>
    </location>
</feature>
<dbReference type="InterPro" id="IPR012341">
    <property type="entry name" value="6hp_glycosidase-like_sf"/>
</dbReference>
<evidence type="ECO:0000259" key="2">
    <source>
        <dbReference type="Pfam" id="PF17389"/>
    </source>
</evidence>
<keyword evidence="4" id="KW-0378">Hydrolase</keyword>
<dbReference type="STRING" id="2025994.A0A2T2ZUG2"/>